<dbReference type="PROSITE" id="PS51257">
    <property type="entry name" value="PROKAR_LIPOPROTEIN"/>
    <property type="match status" value="1"/>
</dbReference>
<dbReference type="RefSeq" id="WP_073538101.1">
    <property type="nucleotide sequence ID" value="NZ_CP018335.1"/>
</dbReference>
<reference evidence="6 7" key="1">
    <citation type="submission" date="2016-12" db="EMBL/GenBank/DDBJ databases">
        <title>Complete genome sequence of Clostridium kluyveri JZZ isolated from the pit mud of a Chinese flavor liquor-making factory.</title>
        <authorList>
            <person name="Wang Y."/>
        </authorList>
    </citation>
    <scope>NUCLEOTIDE SEQUENCE [LARGE SCALE GENOMIC DNA]</scope>
    <source>
        <strain evidence="6 7">JZZ</strain>
    </source>
</reference>
<name>A0A1L5F5Z3_CLOKL</name>
<dbReference type="InterPro" id="IPR000914">
    <property type="entry name" value="SBP_5_dom"/>
</dbReference>
<keyword evidence="2" id="KW-0813">Transport</keyword>
<evidence type="ECO:0000256" key="3">
    <source>
        <dbReference type="ARBA" id="ARBA00022729"/>
    </source>
</evidence>
<evidence type="ECO:0000313" key="6">
    <source>
        <dbReference type="EMBL" id="APM38429.1"/>
    </source>
</evidence>
<dbReference type="Gene3D" id="3.10.105.10">
    <property type="entry name" value="Dipeptide-binding Protein, Domain 3"/>
    <property type="match status" value="1"/>
</dbReference>
<dbReference type="Pfam" id="PF00496">
    <property type="entry name" value="SBP_bac_5"/>
    <property type="match status" value="1"/>
</dbReference>
<protein>
    <recommendedName>
        <fullName evidence="5">Solute-binding protein family 5 domain-containing protein</fullName>
    </recommendedName>
</protein>
<dbReference type="SUPFAM" id="SSF53850">
    <property type="entry name" value="Periplasmic binding protein-like II"/>
    <property type="match status" value="1"/>
</dbReference>
<dbReference type="GO" id="GO:1904680">
    <property type="term" value="F:peptide transmembrane transporter activity"/>
    <property type="evidence" value="ECO:0007669"/>
    <property type="project" value="TreeGrafter"/>
</dbReference>
<dbReference type="EMBL" id="CP018335">
    <property type="protein sequence ID" value="APM38429.1"/>
    <property type="molecule type" value="Genomic_DNA"/>
</dbReference>
<organism evidence="6 7">
    <name type="scientific">Clostridium kluyveri</name>
    <dbReference type="NCBI Taxonomy" id="1534"/>
    <lineage>
        <taxon>Bacteria</taxon>
        <taxon>Bacillati</taxon>
        <taxon>Bacillota</taxon>
        <taxon>Clostridia</taxon>
        <taxon>Eubacteriales</taxon>
        <taxon>Clostridiaceae</taxon>
        <taxon>Clostridium</taxon>
    </lineage>
</organism>
<comment type="similarity">
    <text evidence="1">Belongs to the bacterial solute-binding protein 5 family.</text>
</comment>
<dbReference type="PIRSF" id="PIRSF002741">
    <property type="entry name" value="MppA"/>
    <property type="match status" value="1"/>
</dbReference>
<dbReference type="Proteomes" id="UP000184604">
    <property type="component" value="Chromosome"/>
</dbReference>
<dbReference type="GO" id="GO:0042597">
    <property type="term" value="C:periplasmic space"/>
    <property type="evidence" value="ECO:0007669"/>
    <property type="project" value="UniProtKB-ARBA"/>
</dbReference>
<dbReference type="PANTHER" id="PTHR30290">
    <property type="entry name" value="PERIPLASMIC BINDING COMPONENT OF ABC TRANSPORTER"/>
    <property type="match status" value="1"/>
</dbReference>
<dbReference type="GO" id="GO:0015833">
    <property type="term" value="P:peptide transport"/>
    <property type="evidence" value="ECO:0007669"/>
    <property type="project" value="TreeGrafter"/>
</dbReference>
<dbReference type="OrthoDB" id="9772924at2"/>
<accession>A0A1L5F5Z3</accession>
<proteinExistence type="inferred from homology"/>
<dbReference type="InterPro" id="IPR030678">
    <property type="entry name" value="Peptide/Ni-bd"/>
</dbReference>
<dbReference type="PANTHER" id="PTHR30290:SF9">
    <property type="entry name" value="OLIGOPEPTIDE-BINDING PROTEIN APPA"/>
    <property type="match status" value="1"/>
</dbReference>
<evidence type="ECO:0000256" key="1">
    <source>
        <dbReference type="ARBA" id="ARBA00005695"/>
    </source>
</evidence>
<evidence type="ECO:0000313" key="7">
    <source>
        <dbReference type="Proteomes" id="UP000184604"/>
    </source>
</evidence>
<dbReference type="GO" id="GO:0043190">
    <property type="term" value="C:ATP-binding cassette (ABC) transporter complex"/>
    <property type="evidence" value="ECO:0007669"/>
    <property type="project" value="InterPro"/>
</dbReference>
<dbReference type="AlphaFoldDB" id="A0A1L5F5Z3"/>
<feature type="domain" description="Solute-binding protein family 5" evidence="5">
    <location>
        <begin position="79"/>
        <end position="454"/>
    </location>
</feature>
<dbReference type="CDD" id="cd00995">
    <property type="entry name" value="PBP2_NikA_DppA_OppA_like"/>
    <property type="match status" value="1"/>
</dbReference>
<evidence type="ECO:0000256" key="2">
    <source>
        <dbReference type="ARBA" id="ARBA00022448"/>
    </source>
</evidence>
<keyword evidence="3 4" id="KW-0732">Signal</keyword>
<dbReference type="Gene3D" id="3.90.76.10">
    <property type="entry name" value="Dipeptide-binding Protein, Domain 1"/>
    <property type="match status" value="1"/>
</dbReference>
<gene>
    <name evidence="6" type="ORF">BS101_06600</name>
</gene>
<dbReference type="InterPro" id="IPR039424">
    <property type="entry name" value="SBP_5"/>
</dbReference>
<evidence type="ECO:0000256" key="4">
    <source>
        <dbReference type="SAM" id="SignalP"/>
    </source>
</evidence>
<feature type="chain" id="PRO_5039318772" description="Solute-binding protein family 5 domain-containing protein" evidence="4">
    <location>
        <begin position="20"/>
        <end position="539"/>
    </location>
</feature>
<sequence length="539" mass="60528">MKKLVKLATFILAVSIAFSTLFTGCGNGENNTDSKKTIFNVALSGDIKAVDPAFGYDRNTNAVVLQVTEGLFYYDVNNKIVPRLAKSYKVVNPTTYVYEIRNDVNFSDGTPLTVDDVVFSLNRYKDPSTASEVAWMFANVTSITKTGDWEVTVKLSKPDALWEQTLATTAGHIYSKKYYEEHKSNFGKPDGGILGTGPFVFKKWVTGSEIDLEKNTKYWDKSANIAIDKIVYKIIPDSTTRVKALTSGQVDYLSNAPIDQLDQLKASQNINVSKVNSFTINFIAFNTEREPFNDVNVRKAIYYSIDSNSIVSNIFKDTTILSNSLPINDAIVSTEKDLWSSYIRNAPDYKYNIDKAKEYLSKSSVPNGFKFTLIVNDEPAYYSTALLLQQALKQINIDVTVQKVTWSENSSYQFGSRFDKDGKRDYDALLTRWTADFPDADGNLTPLYKSANKGKGGSNSAAYTNAEVDKLLDEQSSATDKGERAKLQHQILNILSDEVPYAIISYPQTIFAINKNIKYTFGASWLYNIFFKDFEFEDN</sequence>
<evidence type="ECO:0000259" key="5">
    <source>
        <dbReference type="Pfam" id="PF00496"/>
    </source>
</evidence>
<feature type="signal peptide" evidence="4">
    <location>
        <begin position="1"/>
        <end position="19"/>
    </location>
</feature>
<dbReference type="Gene3D" id="3.40.190.10">
    <property type="entry name" value="Periplasmic binding protein-like II"/>
    <property type="match status" value="1"/>
</dbReference>